<keyword evidence="3" id="KW-1185">Reference proteome</keyword>
<reference evidence="2" key="2">
    <citation type="submission" date="2022-01" db="EMBL/GenBank/DDBJ databases">
        <authorList>
            <person name="Yamashiro T."/>
            <person name="Shiraishi A."/>
            <person name="Satake H."/>
            <person name="Nakayama K."/>
        </authorList>
    </citation>
    <scope>NUCLEOTIDE SEQUENCE</scope>
</reference>
<proteinExistence type="predicted"/>
<evidence type="ECO:0000313" key="3">
    <source>
        <dbReference type="Proteomes" id="UP001151760"/>
    </source>
</evidence>
<feature type="compositionally biased region" description="Polar residues" evidence="1">
    <location>
        <begin position="1"/>
        <end position="11"/>
    </location>
</feature>
<evidence type="ECO:0000313" key="2">
    <source>
        <dbReference type="EMBL" id="GJS76890.1"/>
    </source>
</evidence>
<dbReference type="EMBL" id="BQNB010010409">
    <property type="protein sequence ID" value="GJS76890.1"/>
    <property type="molecule type" value="Genomic_DNA"/>
</dbReference>
<evidence type="ECO:0000256" key="1">
    <source>
        <dbReference type="SAM" id="MobiDB-lite"/>
    </source>
</evidence>
<comment type="caution">
    <text evidence="2">The sequence shown here is derived from an EMBL/GenBank/DDBJ whole genome shotgun (WGS) entry which is preliminary data.</text>
</comment>
<organism evidence="2 3">
    <name type="scientific">Tanacetum coccineum</name>
    <dbReference type="NCBI Taxonomy" id="301880"/>
    <lineage>
        <taxon>Eukaryota</taxon>
        <taxon>Viridiplantae</taxon>
        <taxon>Streptophyta</taxon>
        <taxon>Embryophyta</taxon>
        <taxon>Tracheophyta</taxon>
        <taxon>Spermatophyta</taxon>
        <taxon>Magnoliopsida</taxon>
        <taxon>eudicotyledons</taxon>
        <taxon>Gunneridae</taxon>
        <taxon>Pentapetalae</taxon>
        <taxon>asterids</taxon>
        <taxon>campanulids</taxon>
        <taxon>Asterales</taxon>
        <taxon>Asteraceae</taxon>
        <taxon>Asteroideae</taxon>
        <taxon>Anthemideae</taxon>
        <taxon>Anthemidinae</taxon>
        <taxon>Tanacetum</taxon>
    </lineage>
</organism>
<feature type="region of interest" description="Disordered" evidence="1">
    <location>
        <begin position="44"/>
        <end position="65"/>
    </location>
</feature>
<sequence length="130" mass="14583">MLSSPQSSSHPPNLRPTPPSRILQATSGTYVSFRAVPDLPETDIQEKEQKESQKQQIQARNGKGKVKTMLAIPLHSQKAFRWLRLSPKKLKRNQRLGFALDSPHTTSTLVFALSKEAQAASPRDEDFGYK</sequence>
<protein>
    <submittedName>
        <fullName evidence="2">Uncharacterized protein</fullName>
    </submittedName>
</protein>
<name>A0ABQ4YH47_9ASTR</name>
<feature type="region of interest" description="Disordered" evidence="1">
    <location>
        <begin position="1"/>
        <end position="22"/>
    </location>
</feature>
<accession>A0ABQ4YH47</accession>
<feature type="compositionally biased region" description="Basic and acidic residues" evidence="1">
    <location>
        <begin position="44"/>
        <end position="53"/>
    </location>
</feature>
<dbReference type="Proteomes" id="UP001151760">
    <property type="component" value="Unassembled WGS sequence"/>
</dbReference>
<reference evidence="2" key="1">
    <citation type="journal article" date="2022" name="Int. J. Mol. Sci.">
        <title>Draft Genome of Tanacetum Coccineum: Genomic Comparison of Closely Related Tanacetum-Family Plants.</title>
        <authorList>
            <person name="Yamashiro T."/>
            <person name="Shiraishi A."/>
            <person name="Nakayama K."/>
            <person name="Satake H."/>
        </authorList>
    </citation>
    <scope>NUCLEOTIDE SEQUENCE</scope>
</reference>
<gene>
    <name evidence="2" type="ORF">Tco_0726771</name>
</gene>